<dbReference type="InterPro" id="IPR046025">
    <property type="entry name" value="DUF5983"/>
</dbReference>
<dbReference type="AlphaFoldDB" id="A0A0B3BNV2"/>
<keyword evidence="3" id="KW-1185">Reference proteome</keyword>
<dbReference type="RefSeq" id="WP_039606989.1">
    <property type="nucleotide sequence ID" value="NZ_FMUP01000003.1"/>
</dbReference>
<comment type="caution">
    <text evidence="2">The sequence shown here is derived from an EMBL/GenBank/DDBJ whole genome shotgun (WGS) entry which is preliminary data.</text>
</comment>
<protein>
    <submittedName>
        <fullName evidence="2">ABC transporter substrate-binding protein</fullName>
    </submittedName>
</protein>
<dbReference type="Pfam" id="PF19419">
    <property type="entry name" value="DUF5983"/>
    <property type="match status" value="1"/>
</dbReference>
<proteinExistence type="predicted"/>
<dbReference type="OrthoDB" id="8557870at2"/>
<evidence type="ECO:0000259" key="1">
    <source>
        <dbReference type="Pfam" id="PF19419"/>
    </source>
</evidence>
<name>A0A0B3BNV2_9PSED</name>
<accession>A0A0B3BNV2</accession>
<evidence type="ECO:0000313" key="2">
    <source>
        <dbReference type="EMBL" id="KHO64315.1"/>
    </source>
</evidence>
<sequence length="235" mass="26154">MTPNPFIRGYRDLYQVRTLLICPEGGAPLWRPLHASQARLSDEQVVRSPCLFNEEFAVVGEGHVVADELLAQCQSEGLALSVVYSLEGRDFDGSPVHVGDTYTREAARERVRRLGFETGFYSRCWEISTAHLTGQALDYLCRLADLPVPTGFLFEVFRLPRSGALGVKLLATPWTDEHLQRIEGISAAQMLQECRERGVLESLLEILHLAALADVRVLIFDADAAVLEGLPLYDV</sequence>
<reference evidence="2 3" key="1">
    <citation type="submission" date="2014-11" db="EMBL/GenBank/DDBJ databases">
        <title>Genome sequence of Pseudomonas tuomuerensis JCM 14085.</title>
        <authorList>
            <person name="Shin S.-K."/>
            <person name="Yi H."/>
        </authorList>
    </citation>
    <scope>NUCLEOTIDE SEQUENCE [LARGE SCALE GENOMIC DNA]</scope>
    <source>
        <strain evidence="2 3">JCM 14085</strain>
    </source>
</reference>
<dbReference type="Proteomes" id="UP000030980">
    <property type="component" value="Unassembled WGS sequence"/>
</dbReference>
<evidence type="ECO:0000313" key="3">
    <source>
        <dbReference type="Proteomes" id="UP000030980"/>
    </source>
</evidence>
<gene>
    <name evidence="2" type="ORF">PT85_13965</name>
</gene>
<dbReference type="EMBL" id="JTAK01000005">
    <property type="protein sequence ID" value="KHO64315.1"/>
    <property type="molecule type" value="Genomic_DNA"/>
</dbReference>
<organism evidence="2 3">
    <name type="scientific">Pseudomonas flexibilis</name>
    <dbReference type="NCBI Taxonomy" id="706570"/>
    <lineage>
        <taxon>Bacteria</taxon>
        <taxon>Pseudomonadati</taxon>
        <taxon>Pseudomonadota</taxon>
        <taxon>Gammaproteobacteria</taxon>
        <taxon>Pseudomonadales</taxon>
        <taxon>Pseudomonadaceae</taxon>
        <taxon>Pseudomonas</taxon>
    </lineage>
</organism>
<feature type="domain" description="DUF5983" evidence="1">
    <location>
        <begin position="124"/>
        <end position="234"/>
    </location>
</feature>